<evidence type="ECO:0000256" key="4">
    <source>
        <dbReference type="ARBA" id="ARBA00022679"/>
    </source>
</evidence>
<dbReference type="PROSITE" id="PS50011">
    <property type="entry name" value="PROTEIN_KINASE_DOM"/>
    <property type="match status" value="1"/>
</dbReference>
<comment type="caution">
    <text evidence="9">The sequence shown here is derived from an EMBL/GenBank/DDBJ whole genome shotgun (WGS) entry which is preliminary data.</text>
</comment>
<dbReference type="EMBL" id="CAJNOQ010002535">
    <property type="protein sequence ID" value="CAF0964102.1"/>
    <property type="molecule type" value="Genomic_DNA"/>
</dbReference>
<dbReference type="FunFam" id="1.10.510.10:FF:000003">
    <property type="entry name" value="TRAF2 and NCK-interacting protein kinase isoform 4"/>
    <property type="match status" value="1"/>
</dbReference>
<dbReference type="PROSITE" id="PS00108">
    <property type="entry name" value="PROTEIN_KINASE_ST"/>
    <property type="match status" value="1"/>
</dbReference>
<dbReference type="GO" id="GO:0004674">
    <property type="term" value="F:protein serine/threonine kinase activity"/>
    <property type="evidence" value="ECO:0007669"/>
    <property type="project" value="UniProtKB-KW"/>
</dbReference>
<sequence>MGRHTKTGQLAAIKVMDVTEDEEEEIKLEVNVLKKFSNHRNIAMYYGAFIKKSIMGRNENDQLWLVMEFCGAGSVTDLVKSSKTNSLKEDWIAYISKEILNGLWHLHQNKIIHRDIKGQNVLLTENAEVKLVDFGVSAQLDRTIGRRNTFIGTPYWMGPEVIACDENPEATYDNRSDIWSLGITAIEMAEGQPPLCDMHPMRALFLIPRNVAPRLKSKWSKKFHNFVELCLIKDYTQRPFTDILLKHQFIRDVQNNQERTVKLQIKEYIDKIRKTRGNNNRQQHHHHGASQMQAQAPLPMPPPQIQEIHPHAHHHHHHNAQQQQQVPLPPSSIIQPVTSRHRKDDSSSDDDLDVDEEDEILDPTTKAPQNNTLRQNFKQVQQSQPSKPLLYTNVPPAHNNNNNNHRQSQHITNGQSNGQGMVGVSAASPVIQYPPPIGITSQQQNRHSISDIKLQSQDNNNHRYQNYSGVVVNPILSEENRPPVDIKRTPFPFKPGPAIVVPRKPEELVAVVQKLHELARNDSDESDQDGGDLEDDDLDDLSDQEDNLKEINTTDEFVQVSTNSRQQRESEQQQAPSGHVLPMNVYRSRLSATGVNNSWPSSSTEQHHSSQGAVIANHRLSQLCQQVLASSSTNGNQHDMMPGGDDTLRVRKNNNNLSNEPNENRRSAVLPDLLPTPPATMVLDQTASEEYRLAVGNSPKLPSPSSVPTMAQISSSQQPPHRASSMIVSSTTATNPTHNIASMITSSTSIDSNQFLPKRDFNIVKRGSQIDVNVSPQPTNSTLTLSGNGCDAPEIRKYKKRFNSDILCAALWGVNLLIGTENSLMLLDRSGQGKVYQLISRRRFQQLQVLESQNILVTISGKRNKIRIYYLSWLKNKIVKTEPNDRKPGFTNVGELEGAVHFKIVGLTVKYERIKFLIVGLRDSIEVYAWAPKPYHKFMTFKLFPNLQYRPLLVDLTIEEGSRLKVIYGSCHGFHAIDLDSTNFIDIYIPSNFHDAVEPHAIVVLPNTNGMQLLLCYNNEGVYCDTYGKRTKNIVLQWGELPTSVAYISNGKIMGWGNKAIEIRNVDTGALDGVFMHKRAQKLKYLCEKNDKVFFSSIRTGSSCQIYFMALNKMSSW</sequence>
<keyword evidence="4" id="KW-0808">Transferase</keyword>
<dbReference type="InterPro" id="IPR001180">
    <property type="entry name" value="CNH_dom"/>
</dbReference>
<accession>A0A814E3F0</accession>
<organism evidence="9 11">
    <name type="scientific">Didymodactylos carnosus</name>
    <dbReference type="NCBI Taxonomy" id="1234261"/>
    <lineage>
        <taxon>Eukaryota</taxon>
        <taxon>Metazoa</taxon>
        <taxon>Spiralia</taxon>
        <taxon>Gnathifera</taxon>
        <taxon>Rotifera</taxon>
        <taxon>Eurotatoria</taxon>
        <taxon>Bdelloidea</taxon>
        <taxon>Philodinida</taxon>
        <taxon>Philodinidae</taxon>
        <taxon>Didymodactylos</taxon>
    </lineage>
</organism>
<feature type="region of interest" description="Disordered" evidence="6">
    <location>
        <begin position="630"/>
        <end position="675"/>
    </location>
</feature>
<evidence type="ECO:0000313" key="11">
    <source>
        <dbReference type="Proteomes" id="UP000663829"/>
    </source>
</evidence>
<dbReference type="InterPro" id="IPR008271">
    <property type="entry name" value="Ser/Thr_kinase_AS"/>
</dbReference>
<dbReference type="EC" id="2.7.11.1" evidence="2"/>
<feature type="region of interest" description="Disordered" evidence="6">
    <location>
        <begin position="277"/>
        <end position="418"/>
    </location>
</feature>
<protein>
    <recommendedName>
        <fullName evidence="2">non-specific serine/threonine protein kinase</fullName>
        <ecNumber evidence="2">2.7.11.1</ecNumber>
    </recommendedName>
</protein>
<proteinExistence type="inferred from homology"/>
<dbReference type="Proteomes" id="UP000681722">
    <property type="component" value="Unassembled WGS sequence"/>
</dbReference>
<evidence type="ECO:0000313" key="9">
    <source>
        <dbReference type="EMBL" id="CAF0964102.1"/>
    </source>
</evidence>
<dbReference type="GO" id="GO:0005829">
    <property type="term" value="C:cytosol"/>
    <property type="evidence" value="ECO:0007669"/>
    <property type="project" value="TreeGrafter"/>
</dbReference>
<dbReference type="Gene3D" id="1.10.510.10">
    <property type="entry name" value="Transferase(Phosphotransferase) domain 1"/>
    <property type="match status" value="1"/>
</dbReference>
<feature type="compositionally biased region" description="Polar residues" evidence="6">
    <location>
        <begin position="703"/>
        <end position="719"/>
    </location>
</feature>
<feature type="compositionally biased region" description="Acidic residues" evidence="6">
    <location>
        <begin position="347"/>
        <end position="361"/>
    </location>
</feature>
<evidence type="ECO:0000256" key="6">
    <source>
        <dbReference type="SAM" id="MobiDB-lite"/>
    </source>
</evidence>
<dbReference type="SUPFAM" id="SSF56112">
    <property type="entry name" value="Protein kinase-like (PK-like)"/>
    <property type="match status" value="1"/>
</dbReference>
<feature type="compositionally biased region" description="Polar residues" evidence="6">
    <location>
        <begin position="366"/>
        <end position="386"/>
    </location>
</feature>
<evidence type="ECO:0000256" key="5">
    <source>
        <dbReference type="ARBA" id="ARBA00022777"/>
    </source>
</evidence>
<dbReference type="OrthoDB" id="8957712at2759"/>
<feature type="domain" description="Protein kinase" evidence="7">
    <location>
        <begin position="1"/>
        <end position="250"/>
    </location>
</feature>
<feature type="compositionally biased region" description="Polar residues" evidence="6">
    <location>
        <begin position="550"/>
        <end position="563"/>
    </location>
</feature>
<dbReference type="AlphaFoldDB" id="A0A814E3F0"/>
<dbReference type="PANTHER" id="PTHR47096">
    <property type="entry name" value="MISSHAPEN LIKE KINASE 1"/>
    <property type="match status" value="1"/>
</dbReference>
<keyword evidence="5" id="KW-0418">Kinase</keyword>
<dbReference type="PROSITE" id="PS50219">
    <property type="entry name" value="CNH"/>
    <property type="match status" value="1"/>
</dbReference>
<gene>
    <name evidence="9" type="ORF">GPM918_LOCUS11885</name>
    <name evidence="10" type="ORF">SRO942_LOCUS11886</name>
</gene>
<dbReference type="SMART" id="SM00036">
    <property type="entry name" value="CNH"/>
    <property type="match status" value="1"/>
</dbReference>
<feature type="region of interest" description="Disordered" evidence="6">
    <location>
        <begin position="519"/>
        <end position="582"/>
    </location>
</feature>
<evidence type="ECO:0000313" key="10">
    <source>
        <dbReference type="EMBL" id="CAF3737897.1"/>
    </source>
</evidence>
<feature type="compositionally biased region" description="Low complexity" evidence="6">
    <location>
        <begin position="320"/>
        <end position="336"/>
    </location>
</feature>
<evidence type="ECO:0000256" key="3">
    <source>
        <dbReference type="ARBA" id="ARBA00022527"/>
    </source>
</evidence>
<dbReference type="Gene3D" id="3.30.200.20">
    <property type="entry name" value="Phosphorylase Kinase, domain 1"/>
    <property type="match status" value="1"/>
</dbReference>
<dbReference type="InterPro" id="IPR011009">
    <property type="entry name" value="Kinase-like_dom_sf"/>
</dbReference>
<evidence type="ECO:0000259" key="8">
    <source>
        <dbReference type="PROSITE" id="PS50219"/>
    </source>
</evidence>
<dbReference type="EMBL" id="CAJOBC010002535">
    <property type="protein sequence ID" value="CAF3737897.1"/>
    <property type="molecule type" value="Genomic_DNA"/>
</dbReference>
<dbReference type="PANTHER" id="PTHR47096:SF1">
    <property type="entry name" value="MISSHAPEN LIKE KINASE 1"/>
    <property type="match status" value="1"/>
</dbReference>
<feature type="compositionally biased region" description="Polar residues" evidence="6">
    <location>
        <begin position="405"/>
        <end position="418"/>
    </location>
</feature>
<dbReference type="CDD" id="cd06608">
    <property type="entry name" value="STKc_myosinIII_N_like"/>
    <property type="match status" value="1"/>
</dbReference>
<keyword evidence="3" id="KW-0723">Serine/threonine-protein kinase</keyword>
<name>A0A814E3F0_9BILA</name>
<keyword evidence="11" id="KW-1185">Reference proteome</keyword>
<evidence type="ECO:0000256" key="1">
    <source>
        <dbReference type="ARBA" id="ARBA00008874"/>
    </source>
</evidence>
<reference evidence="9" key="1">
    <citation type="submission" date="2021-02" db="EMBL/GenBank/DDBJ databases">
        <authorList>
            <person name="Nowell W R."/>
        </authorList>
    </citation>
    <scope>NUCLEOTIDE SEQUENCE</scope>
</reference>
<feature type="domain" description="CNH" evidence="8">
    <location>
        <begin position="803"/>
        <end position="1093"/>
    </location>
</feature>
<dbReference type="GO" id="GO:0005524">
    <property type="term" value="F:ATP binding"/>
    <property type="evidence" value="ECO:0007669"/>
    <property type="project" value="InterPro"/>
</dbReference>
<dbReference type="InterPro" id="IPR000719">
    <property type="entry name" value="Prot_kinase_dom"/>
</dbReference>
<feature type="compositionally biased region" description="Acidic residues" evidence="6">
    <location>
        <begin position="524"/>
        <end position="545"/>
    </location>
</feature>
<dbReference type="Pfam" id="PF00780">
    <property type="entry name" value="CNH"/>
    <property type="match status" value="1"/>
</dbReference>
<comment type="similarity">
    <text evidence="1">Belongs to the protein kinase superfamily. STE Ser/Thr protein kinase family. STE20 subfamily.</text>
</comment>
<dbReference type="Pfam" id="PF00069">
    <property type="entry name" value="Pkinase"/>
    <property type="match status" value="1"/>
</dbReference>
<dbReference type="Proteomes" id="UP000663829">
    <property type="component" value="Unassembled WGS sequence"/>
</dbReference>
<dbReference type="SMART" id="SM00220">
    <property type="entry name" value="S_TKc"/>
    <property type="match status" value="1"/>
</dbReference>
<dbReference type="InterPro" id="IPR051700">
    <property type="entry name" value="STE20_Ser-Thr_kinase"/>
</dbReference>
<evidence type="ECO:0000259" key="7">
    <source>
        <dbReference type="PROSITE" id="PS50011"/>
    </source>
</evidence>
<feature type="region of interest" description="Disordered" evidence="6">
    <location>
        <begin position="698"/>
        <end position="722"/>
    </location>
</feature>
<evidence type="ECO:0000256" key="2">
    <source>
        <dbReference type="ARBA" id="ARBA00012513"/>
    </source>
</evidence>